<dbReference type="RefSeq" id="WP_171718254.1">
    <property type="nucleotide sequence ID" value="NZ_WHOB01000051.1"/>
</dbReference>
<evidence type="ECO:0000313" key="2">
    <source>
        <dbReference type="Proteomes" id="UP000596857"/>
    </source>
</evidence>
<sequence length="109" mass="13174">MIFKHVREKLLWNKYAFPVLVNECNKEIVLNENEAVEYLKQGYIVMIDQGENRKFYKWADNKLYWLVPLFKEISPWILQENIELEDGCLLCRSADVHKIFPFTIMKWGF</sequence>
<name>A0ABX1YIE3_9BACL</name>
<evidence type="ECO:0000313" key="1">
    <source>
        <dbReference type="EMBL" id="NOU80621.1"/>
    </source>
</evidence>
<protein>
    <submittedName>
        <fullName evidence="1">Uncharacterized protein</fullName>
    </submittedName>
</protein>
<reference evidence="1 2" key="1">
    <citation type="submission" date="2019-10" db="EMBL/GenBank/DDBJ databases">
        <title>Description of Paenibacillus terricola sp. nov.</title>
        <authorList>
            <person name="Carlier A."/>
            <person name="Qi S."/>
        </authorList>
    </citation>
    <scope>NUCLEOTIDE SEQUENCE [LARGE SCALE GENOMIC DNA]</scope>
    <source>
        <strain evidence="1 2">LMG 31459</strain>
    </source>
</reference>
<comment type="caution">
    <text evidence="1">The sequence shown here is derived from an EMBL/GenBank/DDBJ whole genome shotgun (WGS) entry which is preliminary data.</text>
</comment>
<keyword evidence="2" id="KW-1185">Reference proteome</keyword>
<gene>
    <name evidence="1" type="ORF">GC101_17290</name>
</gene>
<proteinExistence type="predicted"/>
<dbReference type="Proteomes" id="UP000596857">
    <property type="component" value="Unassembled WGS sequence"/>
</dbReference>
<organism evidence="1 2">
    <name type="scientific">Paenibacillus phytohabitans</name>
    <dbReference type="NCBI Taxonomy" id="2654978"/>
    <lineage>
        <taxon>Bacteria</taxon>
        <taxon>Bacillati</taxon>
        <taxon>Bacillota</taxon>
        <taxon>Bacilli</taxon>
        <taxon>Bacillales</taxon>
        <taxon>Paenibacillaceae</taxon>
        <taxon>Paenibacillus</taxon>
    </lineage>
</organism>
<dbReference type="EMBL" id="WHOB01000051">
    <property type="protein sequence ID" value="NOU80621.1"/>
    <property type="molecule type" value="Genomic_DNA"/>
</dbReference>
<accession>A0ABX1YIE3</accession>